<keyword evidence="5" id="KW-1185">Reference proteome</keyword>
<feature type="signal peptide" evidence="2">
    <location>
        <begin position="1"/>
        <end position="17"/>
    </location>
</feature>
<evidence type="ECO:0000259" key="3">
    <source>
        <dbReference type="Pfam" id="PF01683"/>
    </source>
</evidence>
<gene>
    <name evidence="6" type="primary">LOC105367381</name>
</gene>
<dbReference type="GeneID" id="105367381"/>
<dbReference type="InterPro" id="IPR006149">
    <property type="entry name" value="EB_dom"/>
</dbReference>
<keyword evidence="1" id="KW-0472">Membrane</keyword>
<feature type="domain" description="EB" evidence="3">
    <location>
        <begin position="123"/>
        <end position="163"/>
    </location>
</feature>
<keyword evidence="1" id="KW-1133">Transmembrane helix</keyword>
<name>A0AAJ7E1I6_9HYME</name>
<evidence type="ECO:0000256" key="1">
    <source>
        <dbReference type="SAM" id="Phobius"/>
    </source>
</evidence>
<evidence type="ECO:0000313" key="6">
    <source>
        <dbReference type="RefSeq" id="XP_011504414.1"/>
    </source>
</evidence>
<dbReference type="AlphaFoldDB" id="A0AAJ7E1I6"/>
<dbReference type="InterPro" id="IPR009810">
    <property type="entry name" value="Nodulin_late_dom"/>
</dbReference>
<reference evidence="6" key="1">
    <citation type="submission" date="2025-08" db="UniProtKB">
        <authorList>
            <consortium name="RefSeq"/>
        </authorList>
    </citation>
    <scope>IDENTIFICATION</scope>
</reference>
<keyword evidence="2" id="KW-0732">Signal</keyword>
<protein>
    <submittedName>
        <fullName evidence="6">Uncharacterized protein LOC105367381 isoform X1</fullName>
    </submittedName>
</protein>
<dbReference type="KEGG" id="csol:105367381"/>
<dbReference type="PANTHER" id="PTHR39069">
    <property type="entry name" value="ECDYSONE-INDUCIBLE GENE E1, ISOFORM A"/>
    <property type="match status" value="1"/>
</dbReference>
<dbReference type="RefSeq" id="XP_011504414.1">
    <property type="nucleotide sequence ID" value="XM_011506112.1"/>
</dbReference>
<dbReference type="GO" id="GO:0046872">
    <property type="term" value="F:metal ion binding"/>
    <property type="evidence" value="ECO:0007669"/>
    <property type="project" value="InterPro"/>
</dbReference>
<evidence type="ECO:0000256" key="2">
    <source>
        <dbReference type="SAM" id="SignalP"/>
    </source>
</evidence>
<dbReference type="Proteomes" id="UP000695007">
    <property type="component" value="Unplaced"/>
</dbReference>
<keyword evidence="1" id="KW-0812">Transmembrane</keyword>
<dbReference type="Pfam" id="PF01683">
    <property type="entry name" value="EB"/>
    <property type="match status" value="1"/>
</dbReference>
<proteinExistence type="predicted"/>
<feature type="domain" description="Late nodulin" evidence="4">
    <location>
        <begin position="5"/>
        <end position="47"/>
    </location>
</feature>
<feature type="transmembrane region" description="Helical" evidence="1">
    <location>
        <begin position="214"/>
        <end position="244"/>
    </location>
</feature>
<evidence type="ECO:0000259" key="4">
    <source>
        <dbReference type="Pfam" id="PF07127"/>
    </source>
</evidence>
<sequence>MKYIVLISFIFIFSLKAEYNAQIPCKTDDTCKNIIKAEMLKCINSMCMCGNITTKSYQSCSHKDIIVNTKQKDNFIAGVGKVCFQDEDCEDIEGATCQEARMNHTSKRICDCPPHMIINVDKRKCLTIANLPRDSCTESIQCIAGLNNSECTNGKCHCRMNFHFDLTNKRCIPNKVYGDPCTKEEDSCYQLDIPDRTNSLICSDENVCKCLKKYIYFAGLCLYSNASRIVFQTSFVMIMILFIIRMF</sequence>
<accession>A0AAJ7E1I6</accession>
<dbReference type="PANTHER" id="PTHR39069:SF8">
    <property type="entry name" value="FI17111P1"/>
    <property type="match status" value="1"/>
</dbReference>
<evidence type="ECO:0000313" key="5">
    <source>
        <dbReference type="Proteomes" id="UP000695007"/>
    </source>
</evidence>
<organism evidence="5 6">
    <name type="scientific">Ceratosolen solmsi marchali</name>
    <dbReference type="NCBI Taxonomy" id="326594"/>
    <lineage>
        <taxon>Eukaryota</taxon>
        <taxon>Metazoa</taxon>
        <taxon>Ecdysozoa</taxon>
        <taxon>Arthropoda</taxon>
        <taxon>Hexapoda</taxon>
        <taxon>Insecta</taxon>
        <taxon>Pterygota</taxon>
        <taxon>Neoptera</taxon>
        <taxon>Endopterygota</taxon>
        <taxon>Hymenoptera</taxon>
        <taxon>Apocrita</taxon>
        <taxon>Proctotrupomorpha</taxon>
        <taxon>Chalcidoidea</taxon>
        <taxon>Agaonidae</taxon>
        <taxon>Agaoninae</taxon>
        <taxon>Ceratosolen</taxon>
    </lineage>
</organism>
<feature type="chain" id="PRO_5042587367" evidence="2">
    <location>
        <begin position="18"/>
        <end position="247"/>
    </location>
</feature>
<dbReference type="Pfam" id="PF07127">
    <property type="entry name" value="Nodulin_late"/>
    <property type="match status" value="1"/>
</dbReference>